<evidence type="ECO:0000256" key="4">
    <source>
        <dbReference type="ARBA" id="ARBA00023180"/>
    </source>
</evidence>
<dbReference type="GO" id="GO:0005911">
    <property type="term" value="C:cell-cell junction"/>
    <property type="evidence" value="ECO:0007669"/>
    <property type="project" value="TreeGrafter"/>
</dbReference>
<dbReference type="AlphaFoldDB" id="A0A8S3TRZ3"/>
<keyword evidence="4" id="KW-0325">Glycoprotein</keyword>
<protein>
    <submittedName>
        <fullName evidence="8">LSAMP</fullName>
    </submittedName>
</protein>
<keyword evidence="7" id="KW-1133">Transmembrane helix</keyword>
<name>A0A8S3TRZ3_MYTED</name>
<evidence type="ECO:0000313" key="8">
    <source>
        <dbReference type="EMBL" id="CAG2232483.1"/>
    </source>
</evidence>
<evidence type="ECO:0000256" key="2">
    <source>
        <dbReference type="ARBA" id="ARBA00023136"/>
    </source>
</evidence>
<evidence type="ECO:0000256" key="5">
    <source>
        <dbReference type="ARBA" id="ARBA00023319"/>
    </source>
</evidence>
<evidence type="ECO:0000313" key="9">
    <source>
        <dbReference type="Proteomes" id="UP000683360"/>
    </source>
</evidence>
<dbReference type="GO" id="GO:0098609">
    <property type="term" value="P:cell-cell adhesion"/>
    <property type="evidence" value="ECO:0007669"/>
    <property type="project" value="TreeGrafter"/>
</dbReference>
<sequence>MVLHPNILEFQIINLTTKDTGIYWLDDRGLSDSLTLDVHVTKTSCPPRATEHVCSIEGSSPILTFIFEGPLYYSTIEDGPFFGSKSRRLSNFTLHIDLQIYNVTLKDEGVYRCFMYDFGRVKLQVVKIWFVNQTDHNQIAGQEGTALKIKCSASMGPIITALKLESHGTTKANGNKHSVSYYFTPDRTDHLSKYKCMDGTYSSIMIEIELFIKYPPTITVHYINDIIQCKCDGVPAMYSVYRLDQLSKSGELVRSINMKNETFTLQNDSFPYQINGRYECVVSNGIPDVNGQTLQTGSATVQYEVNDNRKCTYRAPVFAMENIPVKIGKVGDSIELSFYIYSYPDVDELFLQKMGKTHSKKNKISSYKILNATLLYTELNNKVGVQGYEYLIESEKLDTDDFQAYYITAINRLGASDYRFEIRKKDYTKRKMAPIIIPVIICVVLLSFAIIVYVYVRVQRTQLRAIRDPTLPADPNYDEIGSTSHIDVSNVRSSFTNGNQEHHSTHAGASGVSKMEDMQSNVDNVSHLSDETTSDCFDIGSLQHEDTEEMHKEESISLNETHFTNLDVSGLVTIIHSTYKTPYINTETPCRLTSQTSVDSSSGPSTDIIDEIVENGYENPYEFISQERPDKH</sequence>
<keyword evidence="5" id="KW-0393">Immunoglobulin domain</keyword>
<dbReference type="InterPro" id="IPR036179">
    <property type="entry name" value="Ig-like_dom_sf"/>
</dbReference>
<dbReference type="EMBL" id="CAJPWZ010002184">
    <property type="protein sequence ID" value="CAG2232483.1"/>
    <property type="molecule type" value="Genomic_DNA"/>
</dbReference>
<keyword evidence="9" id="KW-1185">Reference proteome</keyword>
<keyword evidence="7" id="KW-0812">Transmembrane</keyword>
<dbReference type="SUPFAM" id="SSF48726">
    <property type="entry name" value="Immunoglobulin"/>
    <property type="match status" value="1"/>
</dbReference>
<organism evidence="8 9">
    <name type="scientific">Mytilus edulis</name>
    <name type="common">Blue mussel</name>
    <dbReference type="NCBI Taxonomy" id="6550"/>
    <lineage>
        <taxon>Eukaryota</taxon>
        <taxon>Metazoa</taxon>
        <taxon>Spiralia</taxon>
        <taxon>Lophotrochozoa</taxon>
        <taxon>Mollusca</taxon>
        <taxon>Bivalvia</taxon>
        <taxon>Autobranchia</taxon>
        <taxon>Pteriomorphia</taxon>
        <taxon>Mytilida</taxon>
        <taxon>Mytiloidea</taxon>
        <taxon>Mytilidae</taxon>
        <taxon>Mytilinae</taxon>
        <taxon>Mytilus</taxon>
    </lineage>
</organism>
<feature type="region of interest" description="Disordered" evidence="6">
    <location>
        <begin position="493"/>
        <end position="513"/>
    </location>
</feature>
<dbReference type="OrthoDB" id="6179382at2759"/>
<dbReference type="InterPro" id="IPR051275">
    <property type="entry name" value="Cell_adhesion_signaling"/>
</dbReference>
<gene>
    <name evidence="8" type="ORF">MEDL_45184</name>
</gene>
<proteinExistence type="predicted"/>
<comment type="caution">
    <text evidence="8">The sequence shown here is derived from an EMBL/GenBank/DDBJ whole genome shotgun (WGS) entry which is preliminary data.</text>
</comment>
<evidence type="ECO:0000256" key="7">
    <source>
        <dbReference type="SAM" id="Phobius"/>
    </source>
</evidence>
<reference evidence="8" key="1">
    <citation type="submission" date="2021-03" db="EMBL/GenBank/DDBJ databases">
        <authorList>
            <person name="Bekaert M."/>
        </authorList>
    </citation>
    <scope>NUCLEOTIDE SEQUENCE</scope>
</reference>
<evidence type="ECO:0000256" key="1">
    <source>
        <dbReference type="ARBA" id="ARBA00004479"/>
    </source>
</evidence>
<comment type="subcellular location">
    <subcellularLocation>
        <location evidence="1">Membrane</location>
        <topology evidence="1">Single-pass type I membrane protein</topology>
    </subcellularLocation>
</comment>
<dbReference type="PANTHER" id="PTHR11640:SF164">
    <property type="entry name" value="MAM DOMAIN-CONTAINING GLYCOSYLPHOSPHATIDYLINOSITOL ANCHOR PROTEIN 1"/>
    <property type="match status" value="1"/>
</dbReference>
<dbReference type="Proteomes" id="UP000683360">
    <property type="component" value="Unassembled WGS sequence"/>
</dbReference>
<dbReference type="PANTHER" id="PTHR11640">
    <property type="entry name" value="NEPHRIN"/>
    <property type="match status" value="1"/>
</dbReference>
<dbReference type="GO" id="GO:0005886">
    <property type="term" value="C:plasma membrane"/>
    <property type="evidence" value="ECO:0007669"/>
    <property type="project" value="TreeGrafter"/>
</dbReference>
<feature type="transmembrane region" description="Helical" evidence="7">
    <location>
        <begin position="435"/>
        <end position="456"/>
    </location>
</feature>
<dbReference type="GO" id="GO:0050839">
    <property type="term" value="F:cell adhesion molecule binding"/>
    <property type="evidence" value="ECO:0007669"/>
    <property type="project" value="TreeGrafter"/>
</dbReference>
<keyword evidence="2 7" id="KW-0472">Membrane</keyword>
<accession>A0A8S3TRZ3</accession>
<evidence type="ECO:0000256" key="6">
    <source>
        <dbReference type="SAM" id="MobiDB-lite"/>
    </source>
</evidence>
<evidence type="ECO:0000256" key="3">
    <source>
        <dbReference type="ARBA" id="ARBA00023157"/>
    </source>
</evidence>
<keyword evidence="3" id="KW-1015">Disulfide bond</keyword>